<name>A0A1M5L517_9RHOB</name>
<sequence>MDETSALTAFAALSNESRLRVVKALVEAGPDGLSAGEIAERLGATPSRASFHLSALADAGLVTSTKQSRSVRYAVRFEAMGGLARYLLEDCCKGNATARSCCG</sequence>
<dbReference type="Gene3D" id="1.10.10.10">
    <property type="entry name" value="Winged helix-like DNA-binding domain superfamily/Winged helix DNA-binding domain"/>
    <property type="match status" value="1"/>
</dbReference>
<keyword evidence="2 5" id="KW-0238">DNA-binding</keyword>
<dbReference type="NCBIfam" id="NF033788">
    <property type="entry name" value="HTH_metalloreg"/>
    <property type="match status" value="1"/>
</dbReference>
<feature type="domain" description="HTH arsR-type" evidence="4">
    <location>
        <begin position="1"/>
        <end position="95"/>
    </location>
</feature>
<evidence type="ECO:0000313" key="5">
    <source>
        <dbReference type="EMBL" id="SHG60091.1"/>
    </source>
</evidence>
<gene>
    <name evidence="5" type="ORF">SAMN04488044_1164</name>
</gene>
<dbReference type="InterPro" id="IPR001845">
    <property type="entry name" value="HTH_ArsR_DNA-bd_dom"/>
</dbReference>
<dbReference type="AlphaFoldDB" id="A0A1M5L517"/>
<accession>A0A1M5L517</accession>
<dbReference type="InterPro" id="IPR036388">
    <property type="entry name" value="WH-like_DNA-bd_sf"/>
</dbReference>
<dbReference type="InterPro" id="IPR051011">
    <property type="entry name" value="Metal_resp_trans_reg"/>
</dbReference>
<dbReference type="OrthoDB" id="9804742at2"/>
<dbReference type="GO" id="GO:0003700">
    <property type="term" value="F:DNA-binding transcription factor activity"/>
    <property type="evidence" value="ECO:0007669"/>
    <property type="project" value="InterPro"/>
</dbReference>
<dbReference type="InterPro" id="IPR011991">
    <property type="entry name" value="ArsR-like_HTH"/>
</dbReference>
<keyword evidence="1" id="KW-0805">Transcription regulation</keyword>
<protein>
    <submittedName>
        <fullName evidence="5">DNA-binding transcriptional regulator, ArsR family</fullName>
    </submittedName>
</protein>
<dbReference type="InterPro" id="IPR036390">
    <property type="entry name" value="WH_DNA-bd_sf"/>
</dbReference>
<dbReference type="RefSeq" id="WP_072791491.1">
    <property type="nucleotide sequence ID" value="NZ_FQWM01000001.1"/>
</dbReference>
<dbReference type="Pfam" id="PF12840">
    <property type="entry name" value="HTH_20"/>
    <property type="match status" value="1"/>
</dbReference>
<evidence type="ECO:0000259" key="4">
    <source>
        <dbReference type="PROSITE" id="PS50987"/>
    </source>
</evidence>
<evidence type="ECO:0000256" key="2">
    <source>
        <dbReference type="ARBA" id="ARBA00023125"/>
    </source>
</evidence>
<dbReference type="SUPFAM" id="SSF46785">
    <property type="entry name" value="Winged helix' DNA-binding domain"/>
    <property type="match status" value="1"/>
</dbReference>
<dbReference type="SMART" id="SM00418">
    <property type="entry name" value="HTH_ARSR"/>
    <property type="match status" value="1"/>
</dbReference>
<evidence type="ECO:0000313" key="6">
    <source>
        <dbReference type="Proteomes" id="UP000184211"/>
    </source>
</evidence>
<reference evidence="6" key="1">
    <citation type="submission" date="2016-11" db="EMBL/GenBank/DDBJ databases">
        <authorList>
            <person name="Varghese N."/>
            <person name="Submissions S."/>
        </authorList>
    </citation>
    <scope>NUCLEOTIDE SEQUENCE [LARGE SCALE GENOMIC DNA]</scope>
    <source>
        <strain evidence="6">DSM 28223</strain>
    </source>
</reference>
<dbReference type="GO" id="GO:0003677">
    <property type="term" value="F:DNA binding"/>
    <property type="evidence" value="ECO:0007669"/>
    <property type="project" value="UniProtKB-KW"/>
</dbReference>
<keyword evidence="6" id="KW-1185">Reference proteome</keyword>
<dbReference type="CDD" id="cd00090">
    <property type="entry name" value="HTH_ARSR"/>
    <property type="match status" value="1"/>
</dbReference>
<organism evidence="5 6">
    <name type="scientific">Cognatishimia maritima</name>
    <dbReference type="NCBI Taxonomy" id="870908"/>
    <lineage>
        <taxon>Bacteria</taxon>
        <taxon>Pseudomonadati</taxon>
        <taxon>Pseudomonadota</taxon>
        <taxon>Alphaproteobacteria</taxon>
        <taxon>Rhodobacterales</taxon>
        <taxon>Paracoccaceae</taxon>
        <taxon>Cognatishimia</taxon>
    </lineage>
</organism>
<evidence type="ECO:0000256" key="1">
    <source>
        <dbReference type="ARBA" id="ARBA00023015"/>
    </source>
</evidence>
<dbReference type="PANTHER" id="PTHR43132">
    <property type="entry name" value="ARSENICAL RESISTANCE OPERON REPRESSOR ARSR-RELATED"/>
    <property type="match status" value="1"/>
</dbReference>
<dbReference type="EMBL" id="FQWM01000001">
    <property type="protein sequence ID" value="SHG60091.1"/>
    <property type="molecule type" value="Genomic_DNA"/>
</dbReference>
<evidence type="ECO:0000256" key="3">
    <source>
        <dbReference type="ARBA" id="ARBA00023163"/>
    </source>
</evidence>
<keyword evidence="3" id="KW-0804">Transcription</keyword>
<dbReference type="PRINTS" id="PR00778">
    <property type="entry name" value="HTHARSR"/>
</dbReference>
<dbReference type="STRING" id="870908.SAMN04488044_1164"/>
<dbReference type="PANTHER" id="PTHR43132:SF2">
    <property type="entry name" value="ARSENICAL RESISTANCE OPERON REPRESSOR ARSR-RELATED"/>
    <property type="match status" value="1"/>
</dbReference>
<proteinExistence type="predicted"/>
<dbReference type="PROSITE" id="PS50987">
    <property type="entry name" value="HTH_ARSR_2"/>
    <property type="match status" value="1"/>
</dbReference>
<dbReference type="Proteomes" id="UP000184211">
    <property type="component" value="Unassembled WGS sequence"/>
</dbReference>